<dbReference type="InterPro" id="IPR036971">
    <property type="entry name" value="PDEase_catalytic_dom_sf"/>
</dbReference>
<dbReference type="Pfam" id="PF00233">
    <property type="entry name" value="PDEase_I"/>
    <property type="match status" value="1"/>
</dbReference>
<dbReference type="PROSITE" id="PS51845">
    <property type="entry name" value="PDEASE_I_2"/>
    <property type="match status" value="1"/>
</dbReference>
<sequence>MLSRLSHNNVRQIPGLINKTNPVRAGMKDHRFVVNSNGPPSNPPVHSHSFQGSGRNKHINPPQPEQPPEKGQKGAMSKSVVNKKVLGDLPAPSFDSDCELDIFLNKAASLPLNQALEAFFKHHFNAKSAYVWQEVPNLQILYCHTLRATAAHSSGLVGYAFFSRSIVKCPSGPAHPSYISSIDEKICPLNSPVLLFPLYDWKNNINYIVEVIKPGSTPEFTSIDEEFTEWFTRKFKILSRWLKPLPSIDALVLDIMQLMPRDDFLKHYQEKISAFYDCRTCEIWKLNKSTNQITQYSDKARHLDPTMVGVVGDAISREQTVNVVKNRLHNSYNSEIDGNIDEAVLAVPVLDQEGQIVYCIVLRGPKNARLFTKDDEDSVRRAAPIILLAFTNCDAYSTIDTEYQDSQNEREGLAALLEVVEVISSQLDTGKLTEVIMEKGRLLTDSDRCSLFLVNESRDRLITSLHHGLENAIDIPINKGIAGKTVMEARILNIADVYETDFFDSSTDLETGYRTRSILSVPIYNNRGEVIGVTEMVNKKDEKPFSQWDQKLIQIFNVFCGISLENARLFKESLDMSSQLRSFFDISFAMAKSENIQRILSDIMQKAKKSMGADRASLYLLDEANNVLSTFISDCDKMPTSIPLTTGLCSHCAKTKETIFVNDAYNHPKFNRTIDNLSNYKTKNLLVTPIQRANGELIGVVEMVNKTGDFVNKDIKTAQAFGTFAAIALENNRLKDLAHYGDCEIEINKWVGESEKNTYDIPKNLTLTEQQIQKVSRLNCFAVEFKGIDHFKELFYFYHLFDILRTFKITNEAFFRFIFTISGTYNPVPYHNWTHACDVTQYITYEIKTAGLENMYTKFELFGILTAAVCHDANHEGFNNIYNVKAETPFGILYKDQSVMEMHHITVAIPIITRDDINLFHALSSDETKKMWNLFVSLILATDMAHHFELVKKAQAILDENDGKIDFEVPENRLLSMQLILKVGDISNVSRPFEIADKWCDILNNEFFRQGDLEKKSIGLTSPLNDRDNSDKPKSQIGFYNFICIPLYNAVAKMFTELTVNVESLKSNLETWKGLAAQNAPPPEKKD</sequence>
<evidence type="ECO:0000256" key="4">
    <source>
        <dbReference type="PIRSR" id="PIRSR623088-1"/>
    </source>
</evidence>
<feature type="binding site" evidence="5">
    <location>
        <position position="872"/>
    </location>
    <ligand>
        <name>AMP</name>
        <dbReference type="ChEBI" id="CHEBI:456215"/>
    </ligand>
</feature>
<dbReference type="VEuPathDB" id="TrichDB:TRFO_19111"/>
<dbReference type="Gene3D" id="1.10.1300.10">
    <property type="entry name" value="3'5'-cyclic nucleotide phosphodiesterase, catalytic domain"/>
    <property type="match status" value="1"/>
</dbReference>
<dbReference type="Gene3D" id="3.30.450.40">
    <property type="match status" value="3"/>
</dbReference>
<dbReference type="AlphaFoldDB" id="A0A1J4KNU4"/>
<feature type="binding site" evidence="6">
    <location>
        <position position="872"/>
    </location>
    <ligand>
        <name>Zn(2+)</name>
        <dbReference type="ChEBI" id="CHEBI:29105"/>
        <label>2</label>
    </ligand>
</feature>
<keyword evidence="1" id="KW-0140">cGMP</keyword>
<keyword evidence="2 6" id="KW-0479">Metal-binding</keyword>
<dbReference type="GO" id="GO:0046872">
    <property type="term" value="F:metal ion binding"/>
    <property type="evidence" value="ECO:0007669"/>
    <property type="project" value="UniProtKB-KW"/>
</dbReference>
<feature type="binding site" evidence="6">
    <location>
        <position position="985"/>
    </location>
    <ligand>
        <name>Zn(2+)</name>
        <dbReference type="ChEBI" id="CHEBI:29105"/>
        <label>1</label>
    </ligand>
</feature>
<evidence type="ECO:0000256" key="5">
    <source>
        <dbReference type="PIRSR" id="PIRSR623088-2"/>
    </source>
</evidence>
<evidence type="ECO:0000313" key="10">
    <source>
        <dbReference type="Proteomes" id="UP000179807"/>
    </source>
</evidence>
<feature type="binding site" evidence="6">
    <location>
        <position position="872"/>
    </location>
    <ligand>
        <name>Zn(2+)</name>
        <dbReference type="ChEBI" id="CHEBI:29105"/>
        <label>1</label>
    </ligand>
</feature>
<dbReference type="InterPro" id="IPR003018">
    <property type="entry name" value="GAF"/>
</dbReference>
<dbReference type="SMART" id="SM00065">
    <property type="entry name" value="GAF"/>
    <property type="match status" value="2"/>
</dbReference>
<dbReference type="OrthoDB" id="295473at2759"/>
<dbReference type="RefSeq" id="XP_068364604.1">
    <property type="nucleotide sequence ID" value="XM_068500589.1"/>
</dbReference>
<evidence type="ECO:0000256" key="1">
    <source>
        <dbReference type="ARBA" id="ARBA00022535"/>
    </source>
</evidence>
<gene>
    <name evidence="9" type="ORF">TRFO_19111</name>
</gene>
<feature type="binding site" evidence="5">
    <location>
        <position position="1036"/>
    </location>
    <ligand>
        <name>AMP</name>
        <dbReference type="ChEBI" id="CHEBI:456215"/>
    </ligand>
</feature>
<reference evidence="9" key="1">
    <citation type="submission" date="2016-10" db="EMBL/GenBank/DDBJ databases">
        <authorList>
            <person name="Benchimol M."/>
            <person name="Almeida L.G."/>
            <person name="Vasconcelos A.T."/>
            <person name="Perreira-Neves A."/>
            <person name="Rosa I.A."/>
            <person name="Tasca T."/>
            <person name="Bogo M.R."/>
            <person name="de Souza W."/>
        </authorList>
    </citation>
    <scope>NUCLEOTIDE SEQUENCE [LARGE SCALE GENOMIC DNA]</scope>
    <source>
        <strain evidence="9">K</strain>
    </source>
</reference>
<dbReference type="InterPro" id="IPR003607">
    <property type="entry name" value="HD/PDEase_dom"/>
</dbReference>
<dbReference type="InterPro" id="IPR029016">
    <property type="entry name" value="GAF-like_dom_sf"/>
</dbReference>
<keyword evidence="3" id="KW-0378">Hydrolase</keyword>
<keyword evidence="10" id="KW-1185">Reference proteome</keyword>
<name>A0A1J4KNU4_9EUKA</name>
<evidence type="ECO:0000256" key="6">
    <source>
        <dbReference type="PIRSR" id="PIRSR623088-3"/>
    </source>
</evidence>
<dbReference type="Pfam" id="PF01590">
    <property type="entry name" value="GAF"/>
    <property type="match status" value="2"/>
</dbReference>
<feature type="binding site" evidence="6">
    <location>
        <position position="835"/>
    </location>
    <ligand>
        <name>Zn(2+)</name>
        <dbReference type="ChEBI" id="CHEBI:29105"/>
        <label>1</label>
    </ligand>
</feature>
<proteinExistence type="predicted"/>
<comment type="caution">
    <text evidence="9">The sequence shown here is derived from an EMBL/GenBank/DDBJ whole genome shotgun (WGS) entry which is preliminary data.</text>
</comment>
<evidence type="ECO:0000256" key="3">
    <source>
        <dbReference type="ARBA" id="ARBA00022801"/>
    </source>
</evidence>
<evidence type="ECO:0000313" key="9">
    <source>
        <dbReference type="EMBL" id="OHT11468.1"/>
    </source>
</evidence>
<feature type="binding site" evidence="5">
    <location>
        <position position="985"/>
    </location>
    <ligand>
        <name>AMP</name>
        <dbReference type="ChEBI" id="CHEBI:456215"/>
    </ligand>
</feature>
<feature type="binding site" evidence="6">
    <location>
        <position position="871"/>
    </location>
    <ligand>
        <name>Zn(2+)</name>
        <dbReference type="ChEBI" id="CHEBI:29105"/>
        <label>1</label>
    </ligand>
</feature>
<organism evidence="9 10">
    <name type="scientific">Tritrichomonas foetus</name>
    <dbReference type="NCBI Taxonomy" id="1144522"/>
    <lineage>
        <taxon>Eukaryota</taxon>
        <taxon>Metamonada</taxon>
        <taxon>Parabasalia</taxon>
        <taxon>Tritrichomonadida</taxon>
        <taxon>Tritrichomonadidae</taxon>
        <taxon>Tritrichomonas</taxon>
    </lineage>
</organism>
<dbReference type="GeneID" id="94835293"/>
<dbReference type="InterPro" id="IPR002073">
    <property type="entry name" value="PDEase_catalytic_dom"/>
</dbReference>
<dbReference type="GO" id="GO:0004114">
    <property type="term" value="F:3',5'-cyclic-nucleotide phosphodiesterase activity"/>
    <property type="evidence" value="ECO:0007669"/>
    <property type="project" value="InterPro"/>
</dbReference>
<feature type="binding site" evidence="5">
    <location>
        <begin position="831"/>
        <end position="835"/>
    </location>
    <ligand>
        <name>AMP</name>
        <dbReference type="ChEBI" id="CHEBI:456215"/>
    </ligand>
</feature>
<evidence type="ECO:0000256" key="7">
    <source>
        <dbReference type="SAM" id="MobiDB-lite"/>
    </source>
</evidence>
<feature type="active site" description="Proton donor" evidence="4">
    <location>
        <position position="831"/>
    </location>
</feature>
<dbReference type="SUPFAM" id="SSF109604">
    <property type="entry name" value="HD-domain/PDEase-like"/>
    <property type="match status" value="1"/>
</dbReference>
<feature type="compositionally biased region" description="Low complexity" evidence="7">
    <location>
        <begin position="33"/>
        <end position="49"/>
    </location>
</feature>
<dbReference type="PANTHER" id="PTHR11347">
    <property type="entry name" value="CYCLIC NUCLEOTIDE PHOSPHODIESTERASE"/>
    <property type="match status" value="1"/>
</dbReference>
<feature type="region of interest" description="Disordered" evidence="7">
    <location>
        <begin position="31"/>
        <end position="77"/>
    </location>
</feature>
<accession>A0A1J4KNU4</accession>
<evidence type="ECO:0000256" key="2">
    <source>
        <dbReference type="ARBA" id="ARBA00022723"/>
    </source>
</evidence>
<dbReference type="EMBL" id="MLAK01000587">
    <property type="protein sequence ID" value="OHT11468.1"/>
    <property type="molecule type" value="Genomic_DNA"/>
</dbReference>
<dbReference type="Proteomes" id="UP000179807">
    <property type="component" value="Unassembled WGS sequence"/>
</dbReference>
<dbReference type="PRINTS" id="PR00387">
    <property type="entry name" value="PDIESTERASE1"/>
</dbReference>
<feature type="domain" description="PDEase" evidence="8">
    <location>
        <begin position="757"/>
        <end position="1079"/>
    </location>
</feature>
<dbReference type="CDD" id="cd00077">
    <property type="entry name" value="HDc"/>
    <property type="match status" value="1"/>
</dbReference>
<protein>
    <submittedName>
        <fullName evidence="9">3'5'-cyclic nucleotide phosphodiesterase family protein</fullName>
    </submittedName>
</protein>
<evidence type="ECO:0000259" key="8">
    <source>
        <dbReference type="PROSITE" id="PS51845"/>
    </source>
</evidence>
<dbReference type="GO" id="GO:0007165">
    <property type="term" value="P:signal transduction"/>
    <property type="evidence" value="ECO:0007669"/>
    <property type="project" value="InterPro"/>
</dbReference>
<dbReference type="SUPFAM" id="SSF55781">
    <property type="entry name" value="GAF domain-like"/>
    <property type="match status" value="4"/>
</dbReference>
<dbReference type="InterPro" id="IPR023088">
    <property type="entry name" value="PDEase"/>
</dbReference>